<reference evidence="2" key="1">
    <citation type="journal article" date="2022" name="Mol. Ecol. Resour.">
        <title>The genomes of chicory, endive, great burdock and yacon provide insights into Asteraceae palaeo-polyploidization history and plant inulin production.</title>
        <authorList>
            <person name="Fan W."/>
            <person name="Wang S."/>
            <person name="Wang H."/>
            <person name="Wang A."/>
            <person name="Jiang F."/>
            <person name="Liu H."/>
            <person name="Zhao H."/>
            <person name="Xu D."/>
            <person name="Zhang Y."/>
        </authorList>
    </citation>
    <scope>NUCLEOTIDE SEQUENCE [LARGE SCALE GENOMIC DNA]</scope>
    <source>
        <strain evidence="2">cv. Yunnan</strain>
    </source>
</reference>
<evidence type="ECO:0000313" key="1">
    <source>
        <dbReference type="EMBL" id="KAI3828176.1"/>
    </source>
</evidence>
<evidence type="ECO:0000313" key="2">
    <source>
        <dbReference type="Proteomes" id="UP001056120"/>
    </source>
</evidence>
<dbReference type="EMBL" id="CM042018">
    <property type="protein sequence ID" value="KAI3828176.1"/>
    <property type="molecule type" value="Genomic_DNA"/>
</dbReference>
<dbReference type="Proteomes" id="UP001056120">
    <property type="component" value="Linkage Group LG01"/>
</dbReference>
<name>A0ACB9K7J0_9ASTR</name>
<reference evidence="1 2" key="2">
    <citation type="journal article" date="2022" name="Mol. Ecol. Resour.">
        <title>The genomes of chicory, endive, great burdock and yacon provide insights into Asteraceae paleo-polyploidization history and plant inulin production.</title>
        <authorList>
            <person name="Fan W."/>
            <person name="Wang S."/>
            <person name="Wang H."/>
            <person name="Wang A."/>
            <person name="Jiang F."/>
            <person name="Liu H."/>
            <person name="Zhao H."/>
            <person name="Xu D."/>
            <person name="Zhang Y."/>
        </authorList>
    </citation>
    <scope>NUCLEOTIDE SEQUENCE [LARGE SCALE GENOMIC DNA]</scope>
    <source>
        <strain evidence="2">cv. Yunnan</strain>
        <tissue evidence="1">Leaves</tissue>
    </source>
</reference>
<proteinExistence type="predicted"/>
<protein>
    <submittedName>
        <fullName evidence="1">Uncharacterized protein</fullName>
    </submittedName>
</protein>
<gene>
    <name evidence="1" type="ORF">L1987_02273</name>
</gene>
<comment type="caution">
    <text evidence="1">The sequence shown here is derived from an EMBL/GenBank/DDBJ whole genome shotgun (WGS) entry which is preliminary data.</text>
</comment>
<organism evidence="1 2">
    <name type="scientific">Smallanthus sonchifolius</name>
    <dbReference type="NCBI Taxonomy" id="185202"/>
    <lineage>
        <taxon>Eukaryota</taxon>
        <taxon>Viridiplantae</taxon>
        <taxon>Streptophyta</taxon>
        <taxon>Embryophyta</taxon>
        <taxon>Tracheophyta</taxon>
        <taxon>Spermatophyta</taxon>
        <taxon>Magnoliopsida</taxon>
        <taxon>eudicotyledons</taxon>
        <taxon>Gunneridae</taxon>
        <taxon>Pentapetalae</taxon>
        <taxon>asterids</taxon>
        <taxon>campanulids</taxon>
        <taxon>Asterales</taxon>
        <taxon>Asteraceae</taxon>
        <taxon>Asteroideae</taxon>
        <taxon>Heliantheae alliance</taxon>
        <taxon>Millerieae</taxon>
        <taxon>Smallanthus</taxon>
    </lineage>
</organism>
<keyword evidence="2" id="KW-1185">Reference proteome</keyword>
<accession>A0ACB9K7J0</accession>
<sequence>MKNATGQTMFSLVFGTEAMIPTKMVIPTARINLLTLETNNEALAHDLDTVDELRDLANVRIAAYQQRIVRSYNKSIRIRRFQVGDLVLRKAFQNTTNPNDGKLAQKWEGPYLIDSEAGKWCLLVGYYGRGYPAKILECYQSQNLLYEVSQGIPTQDRDWPSLLS</sequence>